<name>A0A0M3HI72_ASCLU</name>
<dbReference type="Proteomes" id="UP000036681">
    <property type="component" value="Unplaced"/>
</dbReference>
<reference evidence="2" key="1">
    <citation type="submission" date="2017-02" db="UniProtKB">
        <authorList>
            <consortium name="WormBaseParasite"/>
        </authorList>
    </citation>
    <scope>IDENTIFICATION</scope>
</reference>
<evidence type="ECO:0000313" key="1">
    <source>
        <dbReference type="Proteomes" id="UP000036681"/>
    </source>
</evidence>
<proteinExistence type="predicted"/>
<dbReference type="AlphaFoldDB" id="A0A0M3HI72"/>
<accession>A0A0M3HI72</accession>
<keyword evidence="1" id="KW-1185">Reference proteome</keyword>
<organism evidence="1 2">
    <name type="scientific">Ascaris lumbricoides</name>
    <name type="common">Giant roundworm</name>
    <dbReference type="NCBI Taxonomy" id="6252"/>
    <lineage>
        <taxon>Eukaryota</taxon>
        <taxon>Metazoa</taxon>
        <taxon>Ecdysozoa</taxon>
        <taxon>Nematoda</taxon>
        <taxon>Chromadorea</taxon>
        <taxon>Rhabditida</taxon>
        <taxon>Spirurina</taxon>
        <taxon>Ascaridomorpha</taxon>
        <taxon>Ascaridoidea</taxon>
        <taxon>Ascarididae</taxon>
        <taxon>Ascaris</taxon>
    </lineage>
</organism>
<sequence length="232" mass="26186">MSELVQVGDRLHFDKGSNQLLVAAPEVLEIHGRGAARLVEHPDNSEKSIPLGVTALEDDRFVEQSDESSENFIQSFDSSEQILGIPAGISDTGSYEILNSHLRVEDSNRLVESVKFDPKLTSGSQWLMKRHRRRNRRNFDRFQHGEIESEKDDADWYPNFSEAEPGEIGENSILAGMIAEFMADSQMQLVLDLDLFKTLFADSGDRFDSSLKSGDDSYIRQLLSYLEPLKVC</sequence>
<protein>
    <submittedName>
        <fullName evidence="2">CNDH2_C domain-containing protein</fullName>
    </submittedName>
</protein>
<dbReference type="WBParaSite" id="ALUE_0000121701-mRNA-1">
    <property type="protein sequence ID" value="ALUE_0000121701-mRNA-1"/>
    <property type="gene ID" value="ALUE_0000121701"/>
</dbReference>
<evidence type="ECO:0000313" key="2">
    <source>
        <dbReference type="WBParaSite" id="ALUE_0000121701-mRNA-1"/>
    </source>
</evidence>